<dbReference type="Proteomes" id="UP000789525">
    <property type="component" value="Unassembled WGS sequence"/>
</dbReference>
<reference evidence="1" key="1">
    <citation type="submission" date="2021-06" db="EMBL/GenBank/DDBJ databases">
        <authorList>
            <person name="Kallberg Y."/>
            <person name="Tangrot J."/>
            <person name="Rosling A."/>
        </authorList>
    </citation>
    <scope>NUCLEOTIDE SEQUENCE</scope>
    <source>
        <strain evidence="1">CL356</strain>
    </source>
</reference>
<evidence type="ECO:0000313" key="1">
    <source>
        <dbReference type="EMBL" id="CAG8444288.1"/>
    </source>
</evidence>
<sequence>MAENQNPNVKVPFPPLITIEELVRKHIEKGTVNVNRASNAFFIYRIAYNREAKKLGFKRKDISKLASDAWRDEPKYVKEYYKRMEIDIKSRLRIEFPISFVNVKRKNPAKKKRGIINITTVGFDQTSFAMSDPSLKTMDPEFKTNVENPDSFMVSLPKDLALTYEAIMQSLPF</sequence>
<dbReference type="EMBL" id="CAJVPT010000414">
    <property type="protein sequence ID" value="CAG8444288.1"/>
    <property type="molecule type" value="Genomic_DNA"/>
</dbReference>
<proteinExistence type="predicted"/>
<evidence type="ECO:0000313" key="2">
    <source>
        <dbReference type="Proteomes" id="UP000789525"/>
    </source>
</evidence>
<name>A0ACA9JZT8_9GLOM</name>
<organism evidence="1 2">
    <name type="scientific">Acaulospora colombiana</name>
    <dbReference type="NCBI Taxonomy" id="27376"/>
    <lineage>
        <taxon>Eukaryota</taxon>
        <taxon>Fungi</taxon>
        <taxon>Fungi incertae sedis</taxon>
        <taxon>Mucoromycota</taxon>
        <taxon>Glomeromycotina</taxon>
        <taxon>Glomeromycetes</taxon>
        <taxon>Diversisporales</taxon>
        <taxon>Acaulosporaceae</taxon>
        <taxon>Acaulospora</taxon>
    </lineage>
</organism>
<accession>A0ACA9JZT8</accession>
<keyword evidence="2" id="KW-1185">Reference proteome</keyword>
<protein>
    <submittedName>
        <fullName evidence="1">15332_t:CDS:1</fullName>
    </submittedName>
</protein>
<gene>
    <name evidence="1" type="ORF">ACOLOM_LOCUS416</name>
</gene>
<comment type="caution">
    <text evidence="1">The sequence shown here is derived from an EMBL/GenBank/DDBJ whole genome shotgun (WGS) entry which is preliminary data.</text>
</comment>